<protein>
    <submittedName>
        <fullName evidence="2">Uncharacterized protein</fullName>
    </submittedName>
</protein>
<dbReference type="Proteomes" id="UP001189429">
    <property type="component" value="Unassembled WGS sequence"/>
</dbReference>
<comment type="caution">
    <text evidence="2">The sequence shown here is derived from an EMBL/GenBank/DDBJ whole genome shotgun (WGS) entry which is preliminary data.</text>
</comment>
<feature type="non-terminal residue" evidence="2">
    <location>
        <position position="1"/>
    </location>
</feature>
<evidence type="ECO:0000256" key="1">
    <source>
        <dbReference type="SAM" id="MobiDB-lite"/>
    </source>
</evidence>
<organism evidence="2 3">
    <name type="scientific">Prorocentrum cordatum</name>
    <dbReference type="NCBI Taxonomy" id="2364126"/>
    <lineage>
        <taxon>Eukaryota</taxon>
        <taxon>Sar</taxon>
        <taxon>Alveolata</taxon>
        <taxon>Dinophyceae</taxon>
        <taxon>Prorocentrales</taxon>
        <taxon>Prorocentraceae</taxon>
        <taxon>Prorocentrum</taxon>
    </lineage>
</organism>
<feature type="region of interest" description="Disordered" evidence="1">
    <location>
        <begin position="47"/>
        <end position="113"/>
    </location>
</feature>
<evidence type="ECO:0000313" key="2">
    <source>
        <dbReference type="EMBL" id="CAK0817230.1"/>
    </source>
</evidence>
<keyword evidence="3" id="KW-1185">Reference proteome</keyword>
<gene>
    <name evidence="2" type="ORF">PCOR1329_LOCUS19890</name>
</gene>
<sequence>PFPRGSELLLSAAAAAACARCASPRPPGGARTLPCCRGRGGGPAGYCGRGGGPESSARQARAVTWSATRRSDHWQGVAFRKRREEEEEEEEKEEEEEERGTAEKPAKAGKHCH</sequence>
<accession>A0ABN9RFP3</accession>
<dbReference type="EMBL" id="CAUYUJ010006395">
    <property type="protein sequence ID" value="CAK0817230.1"/>
    <property type="molecule type" value="Genomic_DNA"/>
</dbReference>
<proteinExistence type="predicted"/>
<name>A0ABN9RFP3_9DINO</name>
<evidence type="ECO:0000313" key="3">
    <source>
        <dbReference type="Proteomes" id="UP001189429"/>
    </source>
</evidence>
<reference evidence="2" key="1">
    <citation type="submission" date="2023-10" db="EMBL/GenBank/DDBJ databases">
        <authorList>
            <person name="Chen Y."/>
            <person name="Shah S."/>
            <person name="Dougan E. K."/>
            <person name="Thang M."/>
            <person name="Chan C."/>
        </authorList>
    </citation>
    <scope>NUCLEOTIDE SEQUENCE [LARGE SCALE GENOMIC DNA]</scope>
</reference>
<feature type="compositionally biased region" description="Acidic residues" evidence="1">
    <location>
        <begin position="85"/>
        <end position="98"/>
    </location>
</feature>